<proteinExistence type="inferred from homology"/>
<comment type="caution">
    <text evidence="8">The sequence shown here is derived from an EMBL/GenBank/DDBJ whole genome shotgun (WGS) entry which is preliminary data.</text>
</comment>
<name>A0A934QM79_9PROT</name>
<keyword evidence="4" id="KW-0472">Membrane</keyword>
<evidence type="ECO:0000256" key="1">
    <source>
        <dbReference type="ARBA" id="ARBA00010296"/>
    </source>
</evidence>
<evidence type="ECO:0000256" key="5">
    <source>
        <dbReference type="ARBA" id="ARBA00023139"/>
    </source>
</evidence>
<feature type="signal peptide" evidence="7">
    <location>
        <begin position="1"/>
        <end position="20"/>
    </location>
</feature>
<evidence type="ECO:0000256" key="3">
    <source>
        <dbReference type="ARBA" id="ARBA00022729"/>
    </source>
</evidence>
<keyword evidence="2" id="KW-1003">Cell membrane</keyword>
<reference evidence="8" key="1">
    <citation type="submission" date="2017-08" db="EMBL/GenBank/DDBJ databases">
        <authorList>
            <person name="Imhoff J.F."/>
            <person name="Rahn T."/>
            <person name="Kuenzel S."/>
            <person name="Neulinger S.C."/>
        </authorList>
    </citation>
    <scope>NUCLEOTIDE SEQUENCE</scope>
    <source>
        <strain evidence="8">DSM 9154</strain>
    </source>
</reference>
<comment type="similarity">
    <text evidence="1">Belongs to the EcnA/EcnB lipoprotein family.</text>
</comment>
<evidence type="ECO:0000313" key="8">
    <source>
        <dbReference type="EMBL" id="MBK1698949.1"/>
    </source>
</evidence>
<feature type="chain" id="PRO_5036897324" evidence="7">
    <location>
        <begin position="21"/>
        <end position="44"/>
    </location>
</feature>
<gene>
    <name evidence="8" type="ORF">CKO21_17035</name>
</gene>
<organism evidence="8 9">
    <name type="scientific">Rhodovibrio salinarum</name>
    <dbReference type="NCBI Taxonomy" id="1087"/>
    <lineage>
        <taxon>Bacteria</taxon>
        <taxon>Pseudomonadati</taxon>
        <taxon>Pseudomonadota</taxon>
        <taxon>Alphaproteobacteria</taxon>
        <taxon>Rhodospirillales</taxon>
        <taxon>Rhodovibrionaceae</taxon>
        <taxon>Rhodovibrio</taxon>
    </lineage>
</organism>
<evidence type="ECO:0000256" key="2">
    <source>
        <dbReference type="ARBA" id="ARBA00022475"/>
    </source>
</evidence>
<evidence type="ECO:0000313" key="9">
    <source>
        <dbReference type="Proteomes" id="UP000778970"/>
    </source>
</evidence>
<accession>A0A934QM79</accession>
<dbReference type="GO" id="GO:0009636">
    <property type="term" value="P:response to toxic substance"/>
    <property type="evidence" value="ECO:0007669"/>
    <property type="project" value="InterPro"/>
</dbReference>
<dbReference type="Proteomes" id="UP000778970">
    <property type="component" value="Unassembled WGS sequence"/>
</dbReference>
<dbReference type="PROSITE" id="PS51257">
    <property type="entry name" value="PROKAR_LIPOPROTEIN"/>
    <property type="match status" value="1"/>
</dbReference>
<keyword evidence="5" id="KW-0564">Palmitate</keyword>
<sequence>MPRLLAAALLLGLLSLSACNTMEGFGQDLSNLGNEIEGEAEEHD</sequence>
<dbReference type="AlphaFoldDB" id="A0A934QM79"/>
<evidence type="ECO:0000256" key="7">
    <source>
        <dbReference type="SAM" id="SignalP"/>
    </source>
</evidence>
<keyword evidence="6" id="KW-0449">Lipoprotein</keyword>
<protein>
    <submittedName>
        <fullName evidence="8">Entericidin, EcnA/B family</fullName>
    </submittedName>
</protein>
<dbReference type="EMBL" id="NRRE01000032">
    <property type="protein sequence ID" value="MBK1698949.1"/>
    <property type="molecule type" value="Genomic_DNA"/>
</dbReference>
<dbReference type="InterPro" id="IPR012556">
    <property type="entry name" value="Entericidin"/>
</dbReference>
<evidence type="ECO:0000256" key="6">
    <source>
        <dbReference type="ARBA" id="ARBA00023288"/>
    </source>
</evidence>
<keyword evidence="3 7" id="KW-0732">Signal</keyword>
<dbReference type="RefSeq" id="WP_081728458.1">
    <property type="nucleotide sequence ID" value="NZ_NRRE01000032.1"/>
</dbReference>
<dbReference type="Pfam" id="PF08085">
    <property type="entry name" value="Entericidin"/>
    <property type="match status" value="1"/>
</dbReference>
<reference evidence="8" key="2">
    <citation type="journal article" date="2020" name="Microorganisms">
        <title>Osmotic Adaptation and Compatible Solute Biosynthesis of Phototrophic Bacteria as Revealed from Genome Analyses.</title>
        <authorList>
            <person name="Imhoff J.F."/>
            <person name="Rahn T."/>
            <person name="Kunzel S."/>
            <person name="Keller A."/>
            <person name="Neulinger S.C."/>
        </authorList>
    </citation>
    <scope>NUCLEOTIDE SEQUENCE</scope>
    <source>
        <strain evidence="8">DSM 9154</strain>
    </source>
</reference>
<keyword evidence="9" id="KW-1185">Reference proteome</keyword>
<evidence type="ECO:0000256" key="4">
    <source>
        <dbReference type="ARBA" id="ARBA00023136"/>
    </source>
</evidence>
<dbReference type="GO" id="GO:0016020">
    <property type="term" value="C:membrane"/>
    <property type="evidence" value="ECO:0007669"/>
    <property type="project" value="InterPro"/>
</dbReference>